<keyword evidence="4" id="KW-0812">Transmembrane</keyword>
<dbReference type="PANTHER" id="PTHR34584">
    <property type="entry name" value="NA(+)/H(+) ANTIPORTER SUBUNIT E1"/>
    <property type="match status" value="1"/>
</dbReference>
<proteinExistence type="inferred from homology"/>
<protein>
    <recommendedName>
        <fullName evidence="9">Multicomponent Na+:H+ antiporter subunit E</fullName>
    </recommendedName>
</protein>
<keyword evidence="8" id="KW-1185">Reference proteome</keyword>
<dbReference type="RefSeq" id="WP_188913177.1">
    <property type="nucleotide sequence ID" value="NZ_BMMF01000006.1"/>
</dbReference>
<dbReference type="Proteomes" id="UP000600449">
    <property type="component" value="Unassembled WGS sequence"/>
</dbReference>
<organism evidence="7 8">
    <name type="scientific">Salinarimonas ramus</name>
    <dbReference type="NCBI Taxonomy" id="690164"/>
    <lineage>
        <taxon>Bacteria</taxon>
        <taxon>Pseudomonadati</taxon>
        <taxon>Pseudomonadota</taxon>
        <taxon>Alphaproteobacteria</taxon>
        <taxon>Hyphomicrobiales</taxon>
        <taxon>Salinarimonadaceae</taxon>
        <taxon>Salinarimonas</taxon>
    </lineage>
</organism>
<evidence type="ECO:0000313" key="8">
    <source>
        <dbReference type="Proteomes" id="UP000600449"/>
    </source>
</evidence>
<comment type="caution">
    <text evidence="7">The sequence shown here is derived from an EMBL/GenBank/DDBJ whole genome shotgun (WGS) entry which is preliminary data.</text>
</comment>
<dbReference type="AlphaFoldDB" id="A0A917Q9B6"/>
<dbReference type="PANTHER" id="PTHR34584:SF1">
    <property type="entry name" value="NA(+)_H(+) ANTIPORTER SUBUNIT E1"/>
    <property type="match status" value="1"/>
</dbReference>
<dbReference type="GO" id="GO:0005886">
    <property type="term" value="C:plasma membrane"/>
    <property type="evidence" value="ECO:0007669"/>
    <property type="project" value="UniProtKB-SubCell"/>
</dbReference>
<dbReference type="InterPro" id="IPR002758">
    <property type="entry name" value="Cation_antiport_E"/>
</dbReference>
<reference evidence="7 8" key="1">
    <citation type="journal article" date="2014" name="Int. J. Syst. Evol. Microbiol.">
        <title>Complete genome sequence of Corynebacterium casei LMG S-19264T (=DSM 44701T), isolated from a smear-ripened cheese.</title>
        <authorList>
            <consortium name="US DOE Joint Genome Institute (JGI-PGF)"/>
            <person name="Walter F."/>
            <person name="Albersmeier A."/>
            <person name="Kalinowski J."/>
            <person name="Ruckert C."/>
        </authorList>
    </citation>
    <scope>NUCLEOTIDE SEQUENCE [LARGE SCALE GENOMIC DNA]</scope>
    <source>
        <strain evidence="7 8">CGMCC 1.9161</strain>
    </source>
</reference>
<evidence type="ECO:0000256" key="6">
    <source>
        <dbReference type="ARBA" id="ARBA00023136"/>
    </source>
</evidence>
<evidence type="ECO:0000256" key="5">
    <source>
        <dbReference type="ARBA" id="ARBA00022989"/>
    </source>
</evidence>
<keyword evidence="5" id="KW-1133">Transmembrane helix</keyword>
<gene>
    <name evidence="7" type="ORF">GCM10011322_23900</name>
</gene>
<dbReference type="Pfam" id="PF01899">
    <property type="entry name" value="MNHE"/>
    <property type="match status" value="1"/>
</dbReference>
<keyword evidence="6" id="KW-0472">Membrane</keyword>
<comment type="similarity">
    <text evidence="2">Belongs to the CPA3 antiporters (TC 2.A.63) subunit E family.</text>
</comment>
<keyword evidence="3" id="KW-1003">Cell membrane</keyword>
<evidence type="ECO:0000256" key="4">
    <source>
        <dbReference type="ARBA" id="ARBA00022692"/>
    </source>
</evidence>
<evidence type="ECO:0008006" key="9">
    <source>
        <dbReference type="Google" id="ProtNLM"/>
    </source>
</evidence>
<evidence type="ECO:0000256" key="1">
    <source>
        <dbReference type="ARBA" id="ARBA00004651"/>
    </source>
</evidence>
<evidence type="ECO:0000313" key="7">
    <source>
        <dbReference type="EMBL" id="GGK36112.1"/>
    </source>
</evidence>
<name>A0A917Q9B6_9HYPH</name>
<accession>A0A917Q9B6</accession>
<dbReference type="EMBL" id="BMMF01000006">
    <property type="protein sequence ID" value="GGK36112.1"/>
    <property type="molecule type" value="Genomic_DNA"/>
</dbReference>
<sequence>MSILLSPARLLAFAQLLVTFVAELVKSAVRVAGAVLAPRPTLNPAVVAVPIELKTDLGIATLANLVTLTPGTTSLHVSESRDTLYVHVLDSPSADAVVADIKGTFERLIRRIEG</sequence>
<dbReference type="GO" id="GO:0008324">
    <property type="term" value="F:monoatomic cation transmembrane transporter activity"/>
    <property type="evidence" value="ECO:0007669"/>
    <property type="project" value="InterPro"/>
</dbReference>
<evidence type="ECO:0000256" key="2">
    <source>
        <dbReference type="ARBA" id="ARBA00006228"/>
    </source>
</evidence>
<comment type="subcellular location">
    <subcellularLocation>
        <location evidence="1">Cell membrane</location>
        <topology evidence="1">Multi-pass membrane protein</topology>
    </subcellularLocation>
</comment>
<evidence type="ECO:0000256" key="3">
    <source>
        <dbReference type="ARBA" id="ARBA00022475"/>
    </source>
</evidence>